<evidence type="ECO:0000259" key="5">
    <source>
        <dbReference type="Pfam" id="PF25967"/>
    </source>
</evidence>
<gene>
    <name evidence="6" type="ORF">GARC_2753</name>
</gene>
<dbReference type="Pfam" id="PF25967">
    <property type="entry name" value="RND-MFP_C"/>
    <property type="match status" value="1"/>
</dbReference>
<feature type="domain" description="Multidrug resistance protein MdtA-like beta-barrel" evidence="4">
    <location>
        <begin position="212"/>
        <end position="281"/>
    </location>
</feature>
<dbReference type="Gene3D" id="1.10.287.470">
    <property type="entry name" value="Helix hairpin bin"/>
    <property type="match status" value="1"/>
</dbReference>
<dbReference type="InterPro" id="IPR058625">
    <property type="entry name" value="MdtA-like_BSH"/>
</dbReference>
<dbReference type="STRING" id="493475.GARC_2753"/>
<accession>K6YSP4</accession>
<name>K6YSP4_9ALTE</name>
<dbReference type="eggNOG" id="COG0845">
    <property type="taxonomic scope" value="Bacteria"/>
</dbReference>
<dbReference type="PANTHER" id="PTHR30158">
    <property type="entry name" value="ACRA/E-RELATED COMPONENT OF DRUG EFFLUX TRANSPORTER"/>
    <property type="match status" value="1"/>
</dbReference>
<dbReference type="AlphaFoldDB" id="K6YSP4"/>
<evidence type="ECO:0000259" key="3">
    <source>
        <dbReference type="Pfam" id="PF25917"/>
    </source>
</evidence>
<comment type="subcellular location">
    <subcellularLocation>
        <location evidence="1">Cell inner membrane</location>
        <topology evidence="1">Lipid-anchor</topology>
    </subcellularLocation>
</comment>
<keyword evidence="7" id="KW-1185">Reference proteome</keyword>
<dbReference type="Gene3D" id="2.40.420.20">
    <property type="match status" value="1"/>
</dbReference>
<dbReference type="Pfam" id="PF25917">
    <property type="entry name" value="BSH_RND"/>
    <property type="match status" value="1"/>
</dbReference>
<dbReference type="EMBL" id="BAEO01000037">
    <property type="protein sequence ID" value="GAC19718.1"/>
    <property type="molecule type" value="Genomic_DNA"/>
</dbReference>
<comment type="similarity">
    <text evidence="2">Belongs to the membrane fusion protein (MFP) (TC 8.A.1) family.</text>
</comment>
<dbReference type="InterPro" id="IPR058626">
    <property type="entry name" value="MdtA-like_b-barrel"/>
</dbReference>
<dbReference type="SUPFAM" id="SSF111369">
    <property type="entry name" value="HlyD-like secretion proteins"/>
    <property type="match status" value="1"/>
</dbReference>
<dbReference type="InterPro" id="IPR006143">
    <property type="entry name" value="RND_pump_MFP"/>
</dbReference>
<dbReference type="GO" id="GO:0022857">
    <property type="term" value="F:transmembrane transporter activity"/>
    <property type="evidence" value="ECO:0007669"/>
    <property type="project" value="InterPro"/>
</dbReference>
<dbReference type="Gene3D" id="2.40.50.100">
    <property type="match status" value="1"/>
</dbReference>
<protein>
    <submittedName>
        <fullName evidence="6">Uncharacterized protein</fullName>
    </submittedName>
</protein>
<evidence type="ECO:0000256" key="1">
    <source>
        <dbReference type="ARBA" id="ARBA00004519"/>
    </source>
</evidence>
<evidence type="ECO:0000313" key="7">
    <source>
        <dbReference type="Proteomes" id="UP000006327"/>
    </source>
</evidence>
<dbReference type="GO" id="GO:0046677">
    <property type="term" value="P:response to antibiotic"/>
    <property type="evidence" value="ECO:0007669"/>
    <property type="project" value="TreeGrafter"/>
</dbReference>
<evidence type="ECO:0000259" key="4">
    <source>
        <dbReference type="Pfam" id="PF25944"/>
    </source>
</evidence>
<dbReference type="GO" id="GO:0030313">
    <property type="term" value="C:cell envelope"/>
    <property type="evidence" value="ECO:0007669"/>
    <property type="project" value="UniProtKB-SubCell"/>
</dbReference>
<feature type="domain" description="Multidrug resistance protein MdtA-like barrel-sandwich hybrid" evidence="3">
    <location>
        <begin position="59"/>
        <end position="187"/>
    </location>
</feature>
<dbReference type="PANTHER" id="PTHR30158:SF10">
    <property type="entry name" value="CATION EFFLUX PUMP"/>
    <property type="match status" value="1"/>
</dbReference>
<dbReference type="RefSeq" id="WP_007620876.1">
    <property type="nucleotide sequence ID" value="NZ_BAEO01000037.1"/>
</dbReference>
<dbReference type="GO" id="GO:0005886">
    <property type="term" value="C:plasma membrane"/>
    <property type="evidence" value="ECO:0007669"/>
    <property type="project" value="TreeGrafter"/>
</dbReference>
<reference evidence="6 7" key="1">
    <citation type="journal article" date="2017" name="Antonie Van Leeuwenhoek">
        <title>Rhizobium rhizosphaerae sp. nov., a novel species isolated from rice rhizosphere.</title>
        <authorList>
            <person name="Zhao J.J."/>
            <person name="Zhang J."/>
            <person name="Zhang R.J."/>
            <person name="Zhang C.W."/>
            <person name="Yin H.Q."/>
            <person name="Zhang X.X."/>
        </authorList>
    </citation>
    <scope>NUCLEOTIDE SEQUENCE [LARGE SCALE GENOMIC DNA]</scope>
    <source>
        <strain evidence="6 7">BSs20135</strain>
    </source>
</reference>
<dbReference type="PROSITE" id="PS51257">
    <property type="entry name" value="PROKAR_LIPOPROTEIN"/>
    <property type="match status" value="1"/>
</dbReference>
<dbReference type="Pfam" id="PF25944">
    <property type="entry name" value="Beta-barrel_RND"/>
    <property type="match status" value="1"/>
</dbReference>
<dbReference type="Gene3D" id="2.40.30.170">
    <property type="match status" value="1"/>
</dbReference>
<dbReference type="Proteomes" id="UP000006327">
    <property type="component" value="Unassembled WGS sequence"/>
</dbReference>
<evidence type="ECO:0000313" key="6">
    <source>
        <dbReference type="EMBL" id="GAC19718.1"/>
    </source>
</evidence>
<sequence length="370" mass="41582">MRLITPSHLLFLSILILTGCSDPELQMQQKPAPEVDISHPIQTVITQWDEYTGRFAAVNHVEIRARVSGYLQKTNFKDGQAVKKDEVLYVIDQRSFKIALKSAESRFELAKKELERGKDLRSKNSLSQEEVDRRVNEFDLAWAALENAKLDMEFTEIKSPIDGVVSRDFVNVGNLVTGGASGATLLTTVVSVDPIHFYFDAGERDLLKYIRLSQSDKRESSRTKSNPVQVRLQDEEEFRHLGVMDFVDNQIDSGTGTIQGRAILDNPGGFILPGFFGRMRLLSQENVSVILVPDTSIGTDQSRKFVYVVNSENKIDRKFVSLGELYTQELRIITEGLSAEDNVIVNGMMRARPGALVSPKQVDLTSQYSY</sequence>
<dbReference type="OrthoDB" id="9816569at2"/>
<dbReference type="NCBIfam" id="TIGR01730">
    <property type="entry name" value="RND_mfp"/>
    <property type="match status" value="1"/>
</dbReference>
<proteinExistence type="inferred from homology"/>
<organism evidence="6 7">
    <name type="scientific">Paraglaciecola arctica BSs20135</name>
    <dbReference type="NCBI Taxonomy" id="493475"/>
    <lineage>
        <taxon>Bacteria</taxon>
        <taxon>Pseudomonadati</taxon>
        <taxon>Pseudomonadota</taxon>
        <taxon>Gammaproteobacteria</taxon>
        <taxon>Alteromonadales</taxon>
        <taxon>Alteromonadaceae</taxon>
        <taxon>Paraglaciecola</taxon>
    </lineage>
</organism>
<feature type="domain" description="Multidrug resistance protein MdtA-like C-terminal permuted SH3" evidence="5">
    <location>
        <begin position="289"/>
        <end position="348"/>
    </location>
</feature>
<dbReference type="InterPro" id="IPR058627">
    <property type="entry name" value="MdtA-like_C"/>
</dbReference>
<evidence type="ECO:0000256" key="2">
    <source>
        <dbReference type="ARBA" id="ARBA00009477"/>
    </source>
</evidence>
<comment type="caution">
    <text evidence="6">The sequence shown here is derived from an EMBL/GenBank/DDBJ whole genome shotgun (WGS) entry which is preliminary data.</text>
</comment>